<comment type="caution">
    <text evidence="2">The sequence shown here is derived from an EMBL/GenBank/DDBJ whole genome shotgun (WGS) entry which is preliminary data.</text>
</comment>
<dbReference type="RefSeq" id="WP_120625706.1">
    <property type="nucleotide sequence ID" value="NZ_RAWG01000069.1"/>
</dbReference>
<gene>
    <name evidence="2" type="ORF">D7X12_13600</name>
</gene>
<feature type="transmembrane region" description="Helical" evidence="1">
    <location>
        <begin position="37"/>
        <end position="56"/>
    </location>
</feature>
<name>A0A3A8NI89_9BACT</name>
<keyword evidence="1" id="KW-0812">Transmembrane</keyword>
<dbReference type="AlphaFoldDB" id="A0A3A8NI89"/>
<accession>A0A3A8NI89</accession>
<organism evidence="2 3">
    <name type="scientific">Corallococcus sicarius</name>
    <dbReference type="NCBI Taxonomy" id="2316726"/>
    <lineage>
        <taxon>Bacteria</taxon>
        <taxon>Pseudomonadati</taxon>
        <taxon>Myxococcota</taxon>
        <taxon>Myxococcia</taxon>
        <taxon>Myxococcales</taxon>
        <taxon>Cystobacterineae</taxon>
        <taxon>Myxococcaceae</taxon>
        <taxon>Corallococcus</taxon>
    </lineage>
</organism>
<reference evidence="3" key="1">
    <citation type="submission" date="2018-09" db="EMBL/GenBank/DDBJ databases">
        <authorList>
            <person name="Livingstone P.G."/>
            <person name="Whitworth D.E."/>
        </authorList>
    </citation>
    <scope>NUCLEOTIDE SEQUENCE [LARGE SCALE GENOMIC DNA]</scope>
    <source>
        <strain evidence="3">CA040B</strain>
    </source>
</reference>
<feature type="transmembrane region" description="Helical" evidence="1">
    <location>
        <begin position="68"/>
        <end position="88"/>
    </location>
</feature>
<keyword evidence="3" id="KW-1185">Reference proteome</keyword>
<keyword evidence="1" id="KW-1133">Transmembrane helix</keyword>
<feature type="transmembrane region" description="Helical" evidence="1">
    <location>
        <begin position="6"/>
        <end position="28"/>
    </location>
</feature>
<evidence type="ECO:0000256" key="1">
    <source>
        <dbReference type="SAM" id="Phobius"/>
    </source>
</evidence>
<dbReference type="Proteomes" id="UP000273405">
    <property type="component" value="Unassembled WGS sequence"/>
</dbReference>
<feature type="transmembrane region" description="Helical" evidence="1">
    <location>
        <begin position="95"/>
        <end position="113"/>
    </location>
</feature>
<evidence type="ECO:0000313" key="3">
    <source>
        <dbReference type="Proteomes" id="UP000273405"/>
    </source>
</evidence>
<protein>
    <submittedName>
        <fullName evidence="2">Uncharacterized protein</fullName>
    </submittedName>
</protein>
<keyword evidence="1" id="KW-0472">Membrane</keyword>
<sequence>MLLYRVLLLFKFVGVVLYGGGLIGALVATSAADRKRAVHAIASPGLVVTWTAGYFLTLQLNVALTEPWIVGGLSLSLVSQLALVAMATRERRTGVGAWLAAVPFLLVLVLMIFRPRWPGVDP</sequence>
<dbReference type="OrthoDB" id="5520515at2"/>
<evidence type="ECO:0000313" key="2">
    <source>
        <dbReference type="EMBL" id="RKH43269.1"/>
    </source>
</evidence>
<dbReference type="EMBL" id="RAWG01000069">
    <property type="protein sequence ID" value="RKH43269.1"/>
    <property type="molecule type" value="Genomic_DNA"/>
</dbReference>
<proteinExistence type="predicted"/>